<keyword evidence="2" id="KW-1185">Reference proteome</keyword>
<feature type="non-terminal residue" evidence="1">
    <location>
        <position position="1"/>
    </location>
</feature>
<dbReference type="Proteomes" id="UP001187531">
    <property type="component" value="Unassembled WGS sequence"/>
</dbReference>
<gene>
    <name evidence="1" type="ORF">QYM36_010732</name>
</gene>
<reference evidence="1" key="1">
    <citation type="submission" date="2023-07" db="EMBL/GenBank/DDBJ databases">
        <title>Chromosome-level genome assembly of Artemia franciscana.</title>
        <authorList>
            <person name="Jo E."/>
        </authorList>
    </citation>
    <scope>NUCLEOTIDE SEQUENCE</scope>
    <source>
        <tissue evidence="1">Whole body</tissue>
    </source>
</reference>
<sequence length="88" mass="9980">ILIFSSITIMSSLCVPVIRNGRQFSTFIPVLPTFTPSFAVRHASRNIIWSPVVGLQRQAGGAFPYWLYFPKDFQPSEGINPQLQRIKK</sequence>
<dbReference type="EMBL" id="JAVRJZ010000012">
    <property type="protein sequence ID" value="KAK2716244.1"/>
    <property type="molecule type" value="Genomic_DNA"/>
</dbReference>
<dbReference type="AlphaFoldDB" id="A0AA88HY86"/>
<organism evidence="1 2">
    <name type="scientific">Artemia franciscana</name>
    <name type="common">Brine shrimp</name>
    <name type="synonym">Artemia sanfranciscana</name>
    <dbReference type="NCBI Taxonomy" id="6661"/>
    <lineage>
        <taxon>Eukaryota</taxon>
        <taxon>Metazoa</taxon>
        <taxon>Ecdysozoa</taxon>
        <taxon>Arthropoda</taxon>
        <taxon>Crustacea</taxon>
        <taxon>Branchiopoda</taxon>
        <taxon>Anostraca</taxon>
        <taxon>Artemiidae</taxon>
        <taxon>Artemia</taxon>
    </lineage>
</organism>
<protein>
    <submittedName>
        <fullName evidence="1">Uncharacterized protein</fullName>
    </submittedName>
</protein>
<name>A0AA88HY86_ARTSF</name>
<evidence type="ECO:0000313" key="2">
    <source>
        <dbReference type="Proteomes" id="UP001187531"/>
    </source>
</evidence>
<comment type="caution">
    <text evidence="1">The sequence shown here is derived from an EMBL/GenBank/DDBJ whole genome shotgun (WGS) entry which is preliminary data.</text>
</comment>
<accession>A0AA88HY86</accession>
<feature type="non-terminal residue" evidence="1">
    <location>
        <position position="88"/>
    </location>
</feature>
<proteinExistence type="predicted"/>
<evidence type="ECO:0000313" key="1">
    <source>
        <dbReference type="EMBL" id="KAK2716244.1"/>
    </source>
</evidence>